<evidence type="ECO:0000313" key="2">
    <source>
        <dbReference type="EMBL" id="GBO42055.1"/>
    </source>
</evidence>
<proteinExistence type="predicted"/>
<dbReference type="Proteomes" id="UP000499080">
    <property type="component" value="Unassembled WGS sequence"/>
</dbReference>
<feature type="region of interest" description="Disordered" evidence="1">
    <location>
        <begin position="76"/>
        <end position="100"/>
    </location>
</feature>
<feature type="compositionally biased region" description="Basic and acidic residues" evidence="1">
    <location>
        <begin position="88"/>
        <end position="100"/>
    </location>
</feature>
<gene>
    <name evidence="2" type="ORF">AVEN_134313_1</name>
</gene>
<evidence type="ECO:0000313" key="3">
    <source>
        <dbReference type="Proteomes" id="UP000499080"/>
    </source>
</evidence>
<comment type="caution">
    <text evidence="2">The sequence shown here is derived from an EMBL/GenBank/DDBJ whole genome shotgun (WGS) entry which is preliminary data.</text>
</comment>
<name>A0A4Y2WX91_ARAVE</name>
<accession>A0A4Y2WX91</accession>
<organism evidence="2 3">
    <name type="scientific">Araneus ventricosus</name>
    <name type="common">Orbweaver spider</name>
    <name type="synonym">Epeira ventricosa</name>
    <dbReference type="NCBI Taxonomy" id="182803"/>
    <lineage>
        <taxon>Eukaryota</taxon>
        <taxon>Metazoa</taxon>
        <taxon>Ecdysozoa</taxon>
        <taxon>Arthropoda</taxon>
        <taxon>Chelicerata</taxon>
        <taxon>Arachnida</taxon>
        <taxon>Araneae</taxon>
        <taxon>Araneomorphae</taxon>
        <taxon>Entelegynae</taxon>
        <taxon>Araneoidea</taxon>
        <taxon>Araneidae</taxon>
        <taxon>Araneus</taxon>
    </lineage>
</organism>
<protein>
    <submittedName>
        <fullName evidence="2">Uncharacterized protein</fullName>
    </submittedName>
</protein>
<keyword evidence="3" id="KW-1185">Reference proteome</keyword>
<dbReference type="AlphaFoldDB" id="A0A4Y2WX91"/>
<evidence type="ECO:0000256" key="1">
    <source>
        <dbReference type="SAM" id="MobiDB-lite"/>
    </source>
</evidence>
<reference evidence="2 3" key="1">
    <citation type="journal article" date="2019" name="Sci. Rep.">
        <title>Orb-weaving spider Araneus ventricosus genome elucidates the spidroin gene catalogue.</title>
        <authorList>
            <person name="Kono N."/>
            <person name="Nakamura H."/>
            <person name="Ohtoshi R."/>
            <person name="Moran D.A.P."/>
            <person name="Shinohara A."/>
            <person name="Yoshida Y."/>
            <person name="Fujiwara M."/>
            <person name="Mori M."/>
            <person name="Tomita M."/>
            <person name="Arakawa K."/>
        </authorList>
    </citation>
    <scope>NUCLEOTIDE SEQUENCE [LARGE SCALE GENOMIC DNA]</scope>
</reference>
<dbReference type="EMBL" id="BGPR01068007">
    <property type="protein sequence ID" value="GBO42055.1"/>
    <property type="molecule type" value="Genomic_DNA"/>
</dbReference>
<sequence length="100" mass="11410">MVDFQTLMRWCFCQVLWASHNATMLGGMGDEMPLDIIASKNCWISDPLAVRKRCRVISSSLKFVPYCQECRGNPPTDRTAVTQQGRQLSKDQKQARCELL</sequence>